<reference evidence="3" key="1">
    <citation type="journal article" date="2019" name="Int. J. Syst. Evol. Microbiol.">
        <title>The Global Catalogue of Microorganisms (GCM) 10K type strain sequencing project: providing services to taxonomists for standard genome sequencing and annotation.</title>
        <authorList>
            <consortium name="The Broad Institute Genomics Platform"/>
            <consortium name="The Broad Institute Genome Sequencing Center for Infectious Disease"/>
            <person name="Wu L."/>
            <person name="Ma J."/>
        </authorList>
    </citation>
    <scope>NUCLEOTIDE SEQUENCE [LARGE SCALE GENOMIC DNA]</scope>
    <source>
        <strain evidence="3">NCAIM B.02333</strain>
    </source>
</reference>
<sequence>MRDTRPGTRRGTDPDLPAGLTRAIERAGYYPAVVCDVVRTAVAGEEAVDHFVHPETTFDEGDQVRRHVTVLVLTPTRLIVAHADDHSDGDGHGVGGPAHPDSPVRAADAGRTYAAASTEAVPLDRVTAVVLTHVVDRPERYRPGGLPREVTLGVAWGIASRVDLEPAGCADPECDADHGYTGSVTGDDLSLRVSAEAEGHDAVEEAMRFARALSAATSRPRV</sequence>
<organism evidence="2 3">
    <name type="scientific">Aquipuribacter hungaricus</name>
    <dbReference type="NCBI Taxonomy" id="545624"/>
    <lineage>
        <taxon>Bacteria</taxon>
        <taxon>Bacillati</taxon>
        <taxon>Actinomycetota</taxon>
        <taxon>Actinomycetes</taxon>
        <taxon>Micrococcales</taxon>
        <taxon>Intrasporangiaceae</taxon>
        <taxon>Aquipuribacter</taxon>
    </lineage>
</organism>
<evidence type="ECO:0000313" key="3">
    <source>
        <dbReference type="Proteomes" id="UP001595685"/>
    </source>
</evidence>
<keyword evidence="3" id="KW-1185">Reference proteome</keyword>
<dbReference type="EMBL" id="JBHRWW010000002">
    <property type="protein sequence ID" value="MFC3687733.1"/>
    <property type="molecule type" value="Genomic_DNA"/>
</dbReference>
<dbReference type="InterPro" id="IPR046040">
    <property type="entry name" value="DUF5998"/>
</dbReference>
<feature type="region of interest" description="Disordered" evidence="1">
    <location>
        <begin position="83"/>
        <end position="105"/>
    </location>
</feature>
<comment type="caution">
    <text evidence="2">The sequence shown here is derived from an EMBL/GenBank/DDBJ whole genome shotgun (WGS) entry which is preliminary data.</text>
</comment>
<accession>A0ABV7WGS7</accession>
<evidence type="ECO:0000313" key="2">
    <source>
        <dbReference type="EMBL" id="MFC3687733.1"/>
    </source>
</evidence>
<dbReference type="Pfam" id="PF19461">
    <property type="entry name" value="DUF5998"/>
    <property type="match status" value="1"/>
</dbReference>
<dbReference type="Proteomes" id="UP001595685">
    <property type="component" value="Unassembled WGS sequence"/>
</dbReference>
<proteinExistence type="predicted"/>
<dbReference type="RefSeq" id="WP_340292854.1">
    <property type="nucleotide sequence ID" value="NZ_JBBEOI010000085.1"/>
</dbReference>
<protein>
    <submittedName>
        <fullName evidence="2">DUF5998 family protein</fullName>
    </submittedName>
</protein>
<evidence type="ECO:0000256" key="1">
    <source>
        <dbReference type="SAM" id="MobiDB-lite"/>
    </source>
</evidence>
<gene>
    <name evidence="2" type="ORF">ACFOLH_05190</name>
</gene>
<name>A0ABV7WGS7_9MICO</name>